<dbReference type="Proteomes" id="UP000824755">
    <property type="component" value="Chromosome"/>
</dbReference>
<name>A0ABX8WT25_9GAMM</name>
<evidence type="ECO:0000259" key="1">
    <source>
        <dbReference type="Pfam" id="PF01551"/>
    </source>
</evidence>
<reference evidence="2 3" key="1">
    <citation type="submission" date="2021-08" db="EMBL/GenBank/DDBJ databases">
        <title>Lysobacter sp. strain CJ11 Genome sequencing and assembly.</title>
        <authorList>
            <person name="Kim I."/>
        </authorList>
    </citation>
    <scope>NUCLEOTIDE SEQUENCE [LARGE SCALE GENOMIC DNA]</scope>
    <source>
        <strain evidence="2 3">CJ11</strain>
    </source>
</reference>
<dbReference type="EMBL" id="CP080544">
    <property type="protein sequence ID" value="QYR53963.1"/>
    <property type="molecule type" value="Genomic_DNA"/>
</dbReference>
<feature type="domain" description="M23ase beta-sheet core" evidence="1">
    <location>
        <begin position="143"/>
        <end position="238"/>
    </location>
</feature>
<protein>
    <submittedName>
        <fullName evidence="2">M23 family metallopeptidase</fullName>
    </submittedName>
</protein>
<dbReference type="InterPro" id="IPR050570">
    <property type="entry name" value="Cell_wall_metabolism_enzyme"/>
</dbReference>
<accession>A0ABX8WT25</accession>
<proteinExistence type="predicted"/>
<keyword evidence="3" id="KW-1185">Reference proteome</keyword>
<evidence type="ECO:0000313" key="3">
    <source>
        <dbReference type="Proteomes" id="UP000824755"/>
    </source>
</evidence>
<dbReference type="PANTHER" id="PTHR21666">
    <property type="entry name" value="PEPTIDASE-RELATED"/>
    <property type="match status" value="1"/>
</dbReference>
<dbReference type="CDD" id="cd12797">
    <property type="entry name" value="M23_peptidase"/>
    <property type="match status" value="1"/>
</dbReference>
<evidence type="ECO:0000313" key="2">
    <source>
        <dbReference type="EMBL" id="QYR53963.1"/>
    </source>
</evidence>
<dbReference type="Pfam" id="PF01551">
    <property type="entry name" value="Peptidase_M23"/>
    <property type="match status" value="1"/>
</dbReference>
<organism evidence="2 3">
    <name type="scientific">Lysobacter soyae</name>
    <dbReference type="NCBI Taxonomy" id="2764185"/>
    <lineage>
        <taxon>Bacteria</taxon>
        <taxon>Pseudomonadati</taxon>
        <taxon>Pseudomonadota</taxon>
        <taxon>Gammaproteobacteria</taxon>
        <taxon>Lysobacterales</taxon>
        <taxon>Lysobacteraceae</taxon>
        <taxon>Lysobacter</taxon>
    </lineage>
</organism>
<dbReference type="Gene3D" id="2.70.70.10">
    <property type="entry name" value="Glucose Permease (Domain IIA)"/>
    <property type="match status" value="1"/>
</dbReference>
<dbReference type="InterPro" id="IPR011055">
    <property type="entry name" value="Dup_hybrid_motif"/>
</dbReference>
<gene>
    <name evidence="2" type="ORF">H8L67_06670</name>
</gene>
<dbReference type="PANTHER" id="PTHR21666:SF285">
    <property type="entry name" value="M23 FAMILY METALLOPEPTIDASE"/>
    <property type="match status" value="1"/>
</dbReference>
<sequence length="243" mass="26097">MQTEALEGSLVMGRAPIGTKVSVFGKDIRVGADGSFVFAVPREAEGSVRVTFAPRSGIAFSQEVKVLPKQWVEQRVNGVPPATVNPPPAIAERIAREQALVVEARKRDDDREDFLQTFIWPVRGRISGQFGNRRVYNGQPGSAHSGADIAAPAGTPIKAPADGVISFANKDLYLTGGTVVLDHGFGVSTNYLHMSRIDVKVGDVVKQGQVIGAVGSTGRATGPHLHWGMSWFETRVDPLLMVK</sequence>
<dbReference type="SUPFAM" id="SSF51261">
    <property type="entry name" value="Duplicated hybrid motif"/>
    <property type="match status" value="1"/>
</dbReference>
<dbReference type="InterPro" id="IPR016047">
    <property type="entry name" value="M23ase_b-sheet_dom"/>
</dbReference>